<dbReference type="CDD" id="cd02021">
    <property type="entry name" value="GntK"/>
    <property type="match status" value="1"/>
</dbReference>
<dbReference type="InterPro" id="IPR027417">
    <property type="entry name" value="P-loop_NTPase"/>
</dbReference>
<dbReference type="AlphaFoldDB" id="Q0SBI3"/>
<dbReference type="NCBIfam" id="TIGR01313">
    <property type="entry name" value="therm_gnt_kin"/>
    <property type="match status" value="1"/>
</dbReference>
<evidence type="ECO:0000256" key="6">
    <source>
        <dbReference type="ARBA" id="ARBA00022777"/>
    </source>
</evidence>
<evidence type="ECO:0000256" key="5">
    <source>
        <dbReference type="ARBA" id="ARBA00022741"/>
    </source>
</evidence>
<dbReference type="InterPro" id="IPR031322">
    <property type="entry name" value="Shikimate/glucono_kinase"/>
</dbReference>
<keyword evidence="4 10" id="KW-0808">Transferase</keyword>
<accession>Q0SBI3</accession>
<dbReference type="GO" id="GO:0019521">
    <property type="term" value="P:D-gluconate metabolic process"/>
    <property type="evidence" value="ECO:0007669"/>
    <property type="project" value="UniProtKB-KW"/>
</dbReference>
<gene>
    <name evidence="11" type="ordered locus">RHA1_ro03300</name>
</gene>
<keyword evidence="7 10" id="KW-0067">ATP-binding</keyword>
<dbReference type="GO" id="GO:0005524">
    <property type="term" value="F:ATP binding"/>
    <property type="evidence" value="ECO:0007669"/>
    <property type="project" value="UniProtKB-KW"/>
</dbReference>
<evidence type="ECO:0000313" key="11">
    <source>
        <dbReference type="EMBL" id="ABG95103.1"/>
    </source>
</evidence>
<evidence type="ECO:0000256" key="1">
    <source>
        <dbReference type="ARBA" id="ARBA00004761"/>
    </source>
</evidence>
<evidence type="ECO:0000256" key="3">
    <source>
        <dbReference type="ARBA" id="ARBA00012054"/>
    </source>
</evidence>
<dbReference type="PANTHER" id="PTHR43442">
    <property type="entry name" value="GLUCONOKINASE-RELATED"/>
    <property type="match status" value="1"/>
</dbReference>
<evidence type="ECO:0000256" key="8">
    <source>
        <dbReference type="ARBA" id="ARBA00023064"/>
    </source>
</evidence>
<reference evidence="12" key="1">
    <citation type="journal article" date="2006" name="Proc. Natl. Acad. Sci. U.S.A.">
        <title>The complete genome of Rhodococcus sp. RHA1 provides insights into a catabolic powerhouse.</title>
        <authorList>
            <person name="McLeod M.P."/>
            <person name="Warren R.L."/>
            <person name="Hsiao W.W.L."/>
            <person name="Araki N."/>
            <person name="Myhre M."/>
            <person name="Fernandes C."/>
            <person name="Miyazawa D."/>
            <person name="Wong W."/>
            <person name="Lillquist A.L."/>
            <person name="Wang D."/>
            <person name="Dosanjh M."/>
            <person name="Hara H."/>
            <person name="Petrescu A."/>
            <person name="Morin R.D."/>
            <person name="Yang G."/>
            <person name="Stott J.M."/>
            <person name="Schein J.E."/>
            <person name="Shin H."/>
            <person name="Smailus D."/>
            <person name="Siddiqui A.S."/>
            <person name="Marra M.A."/>
            <person name="Jones S.J.M."/>
            <person name="Holt R."/>
            <person name="Brinkman F.S.L."/>
            <person name="Miyauchi K."/>
            <person name="Fukuda M."/>
            <person name="Davies J.E."/>
            <person name="Mohn W.W."/>
            <person name="Eltis L.D."/>
        </authorList>
    </citation>
    <scope>NUCLEOTIDE SEQUENCE [LARGE SCALE GENOMIC DNA]</scope>
    <source>
        <strain evidence="12">RHA1</strain>
    </source>
</reference>
<dbReference type="FunFam" id="3.40.50.300:FF:000522">
    <property type="entry name" value="Gluconokinase"/>
    <property type="match status" value="1"/>
</dbReference>
<protein>
    <recommendedName>
        <fullName evidence="3 10">Gluconokinase</fullName>
        <ecNumber evidence="3 10">2.7.1.12</ecNumber>
    </recommendedName>
</protein>
<sequence>MPSCCPVGHVRTASLHTGGQEHFMSGDQRPHIVVMGVTGCGKTTVAQQLSELTGHRFLDADDLHPPSNVEKMAAGIPLTDDDRAPWLAVVRDRLQALSDQGRRGVVACSALRQSYRDILRDVSDPVLFVHLTGEREVIHGRMQARSGHFMPPALLDSQFALLEPLDADEFGVVLDVAPAPDAIARAAAEYLHEERKVATQ</sequence>
<proteinExistence type="inferred from homology"/>
<dbReference type="KEGG" id="rha:RHA1_ro03300"/>
<organism evidence="11 12">
    <name type="scientific">Rhodococcus jostii (strain RHA1)</name>
    <dbReference type="NCBI Taxonomy" id="101510"/>
    <lineage>
        <taxon>Bacteria</taxon>
        <taxon>Bacillati</taxon>
        <taxon>Actinomycetota</taxon>
        <taxon>Actinomycetes</taxon>
        <taxon>Mycobacteriales</taxon>
        <taxon>Nocardiaceae</taxon>
        <taxon>Rhodococcus</taxon>
    </lineage>
</organism>
<comment type="catalytic activity">
    <reaction evidence="9 10">
        <text>D-gluconate + ATP = 6-phospho-D-gluconate + ADP + H(+)</text>
        <dbReference type="Rhea" id="RHEA:19433"/>
        <dbReference type="ChEBI" id="CHEBI:15378"/>
        <dbReference type="ChEBI" id="CHEBI:18391"/>
        <dbReference type="ChEBI" id="CHEBI:30616"/>
        <dbReference type="ChEBI" id="CHEBI:58759"/>
        <dbReference type="ChEBI" id="CHEBI:456216"/>
        <dbReference type="EC" id="2.7.1.12"/>
    </reaction>
</comment>
<dbReference type="Gene3D" id="3.40.50.300">
    <property type="entry name" value="P-loop containing nucleotide triphosphate hydrolases"/>
    <property type="match status" value="1"/>
</dbReference>
<dbReference type="eggNOG" id="COG3265">
    <property type="taxonomic scope" value="Bacteria"/>
</dbReference>
<dbReference type="InterPro" id="IPR006001">
    <property type="entry name" value="Therm_gnt_kin"/>
</dbReference>
<dbReference type="GO" id="GO:0005737">
    <property type="term" value="C:cytoplasm"/>
    <property type="evidence" value="ECO:0007669"/>
    <property type="project" value="TreeGrafter"/>
</dbReference>
<dbReference type="EMBL" id="CP000431">
    <property type="protein sequence ID" value="ABG95103.1"/>
    <property type="molecule type" value="Genomic_DNA"/>
</dbReference>
<dbReference type="PANTHER" id="PTHR43442:SF3">
    <property type="entry name" value="GLUCONOKINASE-RELATED"/>
    <property type="match status" value="1"/>
</dbReference>
<dbReference type="EC" id="2.7.1.12" evidence="3 10"/>
<keyword evidence="8" id="KW-0311">Gluconate utilization</keyword>
<evidence type="ECO:0000256" key="7">
    <source>
        <dbReference type="ARBA" id="ARBA00022840"/>
    </source>
</evidence>
<evidence type="ECO:0000256" key="9">
    <source>
        <dbReference type="ARBA" id="ARBA00048090"/>
    </source>
</evidence>
<name>Q0SBI3_RHOJR</name>
<dbReference type="Proteomes" id="UP000008710">
    <property type="component" value="Chromosome"/>
</dbReference>
<dbReference type="Pfam" id="PF01202">
    <property type="entry name" value="SKI"/>
    <property type="match status" value="1"/>
</dbReference>
<dbReference type="SUPFAM" id="SSF52540">
    <property type="entry name" value="P-loop containing nucleoside triphosphate hydrolases"/>
    <property type="match status" value="1"/>
</dbReference>
<evidence type="ECO:0000256" key="10">
    <source>
        <dbReference type="RuleBase" id="RU363066"/>
    </source>
</evidence>
<evidence type="ECO:0000256" key="2">
    <source>
        <dbReference type="ARBA" id="ARBA00008420"/>
    </source>
</evidence>
<comment type="similarity">
    <text evidence="2 10">Belongs to the gluconokinase GntK/GntV family.</text>
</comment>
<keyword evidence="5 10" id="KW-0547">Nucleotide-binding</keyword>
<dbReference type="GO" id="GO:0046316">
    <property type="term" value="F:gluconokinase activity"/>
    <property type="evidence" value="ECO:0007669"/>
    <property type="project" value="UniProtKB-EC"/>
</dbReference>
<evidence type="ECO:0000313" key="12">
    <source>
        <dbReference type="Proteomes" id="UP000008710"/>
    </source>
</evidence>
<evidence type="ECO:0000256" key="4">
    <source>
        <dbReference type="ARBA" id="ARBA00022679"/>
    </source>
</evidence>
<dbReference type="HOGENOM" id="CLU_077168_4_1_11"/>
<comment type="pathway">
    <text evidence="1">Carbohydrate acid metabolism.</text>
</comment>
<keyword evidence="6 10" id="KW-0418">Kinase</keyword>